<dbReference type="Pfam" id="PF01607">
    <property type="entry name" value="CBM_14"/>
    <property type="match status" value="1"/>
</dbReference>
<evidence type="ECO:0000256" key="2">
    <source>
        <dbReference type="SAM" id="MobiDB-lite"/>
    </source>
</evidence>
<feature type="region of interest" description="Disordered" evidence="2">
    <location>
        <begin position="54"/>
        <end position="85"/>
    </location>
</feature>
<name>A0A2A3EGN4_APICC</name>
<feature type="region of interest" description="Disordered" evidence="2">
    <location>
        <begin position="760"/>
        <end position="814"/>
    </location>
</feature>
<feature type="compositionally biased region" description="Low complexity" evidence="2">
    <location>
        <begin position="54"/>
        <end position="67"/>
    </location>
</feature>
<dbReference type="PANTHER" id="PTHR23166">
    <property type="entry name" value="FILAMIN/GPBP-INTERACTING PROTEIN"/>
    <property type="match status" value="1"/>
</dbReference>
<feature type="region of interest" description="Disordered" evidence="2">
    <location>
        <begin position="969"/>
        <end position="998"/>
    </location>
</feature>
<keyword evidence="5" id="KW-1185">Reference proteome</keyword>
<organism evidence="4 5">
    <name type="scientific">Apis cerana cerana</name>
    <name type="common">Oriental honeybee</name>
    <dbReference type="NCBI Taxonomy" id="94128"/>
    <lineage>
        <taxon>Eukaryota</taxon>
        <taxon>Metazoa</taxon>
        <taxon>Ecdysozoa</taxon>
        <taxon>Arthropoda</taxon>
        <taxon>Hexapoda</taxon>
        <taxon>Insecta</taxon>
        <taxon>Pterygota</taxon>
        <taxon>Neoptera</taxon>
        <taxon>Endopterygota</taxon>
        <taxon>Hymenoptera</taxon>
        <taxon>Apocrita</taxon>
        <taxon>Aculeata</taxon>
        <taxon>Apoidea</taxon>
        <taxon>Anthophila</taxon>
        <taxon>Apidae</taxon>
        <taxon>Apis</taxon>
    </lineage>
</organism>
<evidence type="ECO:0000313" key="5">
    <source>
        <dbReference type="Proteomes" id="UP000242457"/>
    </source>
</evidence>
<feature type="region of interest" description="Disordered" evidence="2">
    <location>
        <begin position="377"/>
        <end position="402"/>
    </location>
</feature>
<dbReference type="Gene3D" id="2.170.140.10">
    <property type="entry name" value="Chitin binding domain"/>
    <property type="match status" value="1"/>
</dbReference>
<gene>
    <name evidence="4" type="ORF">APICC_06081</name>
</gene>
<dbReference type="SUPFAM" id="SSF57625">
    <property type="entry name" value="Invertebrate chitin-binding proteins"/>
    <property type="match status" value="1"/>
</dbReference>
<dbReference type="OrthoDB" id="10052888at2759"/>
<dbReference type="GO" id="GO:0005576">
    <property type="term" value="C:extracellular region"/>
    <property type="evidence" value="ECO:0007669"/>
    <property type="project" value="InterPro"/>
</dbReference>
<feature type="compositionally biased region" description="Pro residues" evidence="2">
    <location>
        <begin position="544"/>
        <end position="556"/>
    </location>
</feature>
<protein>
    <recommendedName>
        <fullName evidence="3">Chitin-binding type-2 domain-containing protein</fullName>
    </recommendedName>
</protein>
<dbReference type="GO" id="GO:0008061">
    <property type="term" value="F:chitin binding"/>
    <property type="evidence" value="ECO:0007669"/>
    <property type="project" value="InterPro"/>
</dbReference>
<evidence type="ECO:0000256" key="1">
    <source>
        <dbReference type="ARBA" id="ARBA00023054"/>
    </source>
</evidence>
<feature type="compositionally biased region" description="Polar residues" evidence="2">
    <location>
        <begin position="1212"/>
        <end position="1224"/>
    </location>
</feature>
<dbReference type="PANTHER" id="PTHR23166:SF5">
    <property type="entry name" value="CTTNBP2 N-TERMINAL-LIKE PROTEIN"/>
    <property type="match status" value="1"/>
</dbReference>
<feature type="compositionally biased region" description="Basic and acidic residues" evidence="2">
    <location>
        <begin position="986"/>
        <end position="998"/>
    </location>
</feature>
<keyword evidence="1" id="KW-0175">Coiled coil</keyword>
<evidence type="ECO:0000313" key="4">
    <source>
        <dbReference type="EMBL" id="PBC30925.1"/>
    </source>
</evidence>
<dbReference type="InterPro" id="IPR050719">
    <property type="entry name" value="Cortactin-Actin_Reg"/>
</dbReference>
<feature type="region of interest" description="Disordered" evidence="2">
    <location>
        <begin position="1290"/>
        <end position="1334"/>
    </location>
</feature>
<feature type="region of interest" description="Disordered" evidence="2">
    <location>
        <begin position="1236"/>
        <end position="1277"/>
    </location>
</feature>
<sequence>MWRVPKLALWAEAFFAQMKSQNAMNVSSTISPMNGSSGSSTTISVCTTKMQSLTSSQSYQQHSSPSSSPSPSPSPSLMQQQHQTLQSNNIEAIDKNSSNTLKRNPKMELNKTDLLKLLGHLEGELQARDIVIAVLKSEKLKHLLSTRYLSGTSDPHAALARDVVLVGGINEHEPNQINKQVATLEALVTQQRCMQFKMAKVLKEAELRHRAVIKELEEEKRKHEHDTAQGDDITYGLEKERTRLKKELELEKQEKKRLELELKKANETLEEEKTRQKQIVLLLLAERKKIIMKYIEERKRSEDLAQILSEEKVRVDSMAEGLEEESKKSLQMEAELEKQLAQFDMERQQYKQALAKEEKRAKDLELELDKLRSEMDMWKESQTRGSPRGVGTTPPPPPAKPANLVAMPTVKPANVTQTIKGTVLGTGTPMVSSKVVQPTATVSSVPVSGPTTGIARSVTPGQALRGVSYTSNITSSTGETATSSENQAIDKRGVVPAPVNAGGTVKLIPSTQTAGKLGFHVGSGSTIQTSGMLPSKKPPVSRGVPPPVPPNKPVVPPKKEAAYIRRTESQTTQDAVKLGKQAAAHPTSGSPAPQIQQAIGAFTQSSDEESENSNKKVNLSKFPSELDLSSLEASLENEESLRKIVKRLAPEKNGEYQIYQGVTGQPGVDFPALTTIPATSFSCRGLKGGYYADLETNCQVFHICDNGRKISFLCPNGTIFQQSQLICDWWFKVDCSKSTELYEQSSEQLFEEERRRAETSRKKSKFDYQQSIEQQDRGQQDDYYDVQNLSYDGKQNGRIKPYEEPPQDNQLQSNRERIKSSRHFDSGNNFSRESNAQRDNDQLFGVNGFQSSNQPPNLKQQFDQFTRNTEEGNVNRNSNAQRDDKGSTLKRLKFKGLSGRNNSTSTTASQRVTPAYTESTTFRGGNTSPVKESQQFAESAAFVGNRGNRFNENTGNTHHYYYQLYINRGDSTTRNPNYDPTTSTNRDNENDVSTRRNDYSHSYYETTTQYPTPTATTTPYNDEIATESSLSTNSFANFDTRPTESLRFANTNYEESNRVANIGTIPPTAHSYVATDAYRQNTVTPSSPQQRPVNTIDSRSNGLNGDTKPSGKNPSTVSPGYRQNFISTSTEKPYKTTAIYQENTEKDLSPYDRSFTYKQGKVMSTLGPYVPFTRNYAYTWATSTSRPTLYTPTNLEHSVPGLSDAFKGGERATNNFNSNETTDSSVNVASVDTLSKKSNGTIDNATSTEDRLDNANSYGEDDDLELQQSGGSLDDLRKSNDTFKKVLTEIRPTEPSRTTLETDLWATTTTPYPAQQEDEDDDSLGGEKDEVLDFSDDSNDIRQKLTTTYPTTFELPSTTAVQENIYEALSTLPSTYYTTPRTSGQDFFEYKSTEFTAEANSTPATTTATEPYTDKISFLTTPVSDNYVVSPTPLPPSMFVHMVTYNWNKKSTSKKPEQQLSPPFTQTSAHNVRATTLASTKNYETSTEQPFKIPREKNLYNRVDEHNIETTERATPATTLLTEFPVTTTKEEPKVLDNDHWTSSPAVTHLWETSVFVDPQRINYDLESDLESTVTTGTQFTESSSTDEDTSLSVQRSSRDEDSPTSFSLLPTSFTNTVTPKPLITTRSSITTTITSSVTSTKSLAGQQKLFGKLNASSTDTLMRVMKQADNNETVRQLVLLLIRHCNDPATNNTLQREKEELLNALLRLPSVNYARSGSTAPPLITEPPVTTFRTRRSEKVSDENNSLQEDESFASDNRALELLRSLYTIATKWG</sequence>
<feature type="compositionally biased region" description="Polar residues" evidence="2">
    <location>
        <begin position="969"/>
        <end position="985"/>
    </location>
</feature>
<dbReference type="PROSITE" id="PS50940">
    <property type="entry name" value="CHIT_BIND_II"/>
    <property type="match status" value="1"/>
</dbReference>
<dbReference type="STRING" id="94128.A0A2A3EGN4"/>
<feature type="domain" description="Chitin-binding type-2" evidence="3">
    <location>
        <begin position="680"/>
        <end position="737"/>
    </location>
</feature>
<reference evidence="4 5" key="1">
    <citation type="submission" date="2014-07" db="EMBL/GenBank/DDBJ databases">
        <title>Genomic and transcriptomic analysis on Apis cerana provide comprehensive insights into honey bee biology.</title>
        <authorList>
            <person name="Diao Q."/>
            <person name="Sun L."/>
            <person name="Zheng H."/>
            <person name="Zheng H."/>
            <person name="Xu S."/>
            <person name="Wang S."/>
            <person name="Zeng Z."/>
            <person name="Hu F."/>
            <person name="Su S."/>
            <person name="Wu J."/>
        </authorList>
    </citation>
    <scope>NUCLEOTIDE SEQUENCE [LARGE SCALE GENOMIC DNA]</scope>
    <source>
        <tissue evidence="4">Pupae without intestine</tissue>
    </source>
</reference>
<feature type="region of interest" description="Disordered" evidence="2">
    <location>
        <begin position="1201"/>
        <end position="1224"/>
    </location>
</feature>
<evidence type="ECO:0000259" key="3">
    <source>
        <dbReference type="PROSITE" id="PS50940"/>
    </source>
</evidence>
<dbReference type="Proteomes" id="UP000242457">
    <property type="component" value="Unassembled WGS sequence"/>
</dbReference>
<feature type="region of interest" description="Disordered" evidence="2">
    <location>
        <begin position="897"/>
        <end position="933"/>
    </location>
</feature>
<feature type="compositionally biased region" description="Polar residues" evidence="2">
    <location>
        <begin position="1604"/>
        <end position="1613"/>
    </location>
</feature>
<feature type="compositionally biased region" description="Low complexity" evidence="2">
    <location>
        <begin position="1298"/>
        <end position="1310"/>
    </location>
</feature>
<feature type="region of interest" description="Disordered" evidence="2">
    <location>
        <begin position="1719"/>
        <end position="1753"/>
    </location>
</feature>
<dbReference type="InterPro" id="IPR019131">
    <property type="entry name" value="Cortactin-binding_p2_N"/>
</dbReference>
<feature type="compositionally biased region" description="Low complexity" evidence="2">
    <location>
        <begin position="534"/>
        <end position="543"/>
    </location>
</feature>
<feature type="compositionally biased region" description="Basic and acidic residues" evidence="2">
    <location>
        <begin position="557"/>
        <end position="568"/>
    </location>
</feature>
<dbReference type="InterPro" id="IPR036508">
    <property type="entry name" value="Chitin-bd_dom_sf"/>
</dbReference>
<feature type="region of interest" description="Disordered" evidence="2">
    <location>
        <begin position="1081"/>
        <end position="1129"/>
    </location>
</feature>
<dbReference type="InterPro" id="IPR002557">
    <property type="entry name" value="Chitin-bd_dom"/>
</dbReference>
<accession>A0A2A3EGN4</accession>
<feature type="region of interest" description="Disordered" evidence="2">
    <location>
        <begin position="526"/>
        <end position="594"/>
    </location>
</feature>
<dbReference type="EMBL" id="KZ288253">
    <property type="protein sequence ID" value="PBC30925.1"/>
    <property type="molecule type" value="Genomic_DNA"/>
</dbReference>
<feature type="compositionally biased region" description="Polar residues" evidence="2">
    <location>
        <begin position="1081"/>
        <end position="1104"/>
    </location>
</feature>
<dbReference type="Pfam" id="PF09727">
    <property type="entry name" value="CortBP2"/>
    <property type="match status" value="1"/>
</dbReference>
<feature type="region of interest" description="Disordered" evidence="2">
    <location>
        <begin position="1575"/>
        <end position="1613"/>
    </location>
</feature>
<proteinExistence type="predicted"/>
<feature type="compositionally biased region" description="Polar residues" evidence="2">
    <location>
        <begin position="1236"/>
        <end position="1247"/>
    </location>
</feature>
<dbReference type="SMART" id="SM00494">
    <property type="entry name" value="ChtBD2"/>
    <property type="match status" value="1"/>
</dbReference>
<feature type="compositionally biased region" description="Polar residues" evidence="2">
    <location>
        <begin position="899"/>
        <end position="933"/>
    </location>
</feature>